<dbReference type="SUPFAM" id="SSF50978">
    <property type="entry name" value="WD40 repeat-like"/>
    <property type="match status" value="2"/>
</dbReference>
<feature type="repeat" description="WD" evidence="3">
    <location>
        <begin position="837"/>
        <end position="878"/>
    </location>
</feature>
<evidence type="ECO:0000256" key="3">
    <source>
        <dbReference type="PROSITE-ProRule" id="PRU00221"/>
    </source>
</evidence>
<dbReference type="PANTHER" id="PTHR19879">
    <property type="entry name" value="TRANSCRIPTION INITIATION FACTOR TFIID"/>
    <property type="match status" value="1"/>
</dbReference>
<dbReference type="InterPro" id="IPR027417">
    <property type="entry name" value="P-loop_NTPase"/>
</dbReference>
<dbReference type="Pfam" id="PF23414">
    <property type="entry name" value="Beta-prop_EML_2"/>
    <property type="match status" value="1"/>
</dbReference>
<dbReference type="InterPro" id="IPR015943">
    <property type="entry name" value="WD40/YVTN_repeat-like_dom_sf"/>
</dbReference>
<reference evidence="5" key="1">
    <citation type="journal article" date="2021" name="Nat. Commun.">
        <title>Genetic determinants of endophytism in the Arabidopsis root mycobiome.</title>
        <authorList>
            <person name="Mesny F."/>
            <person name="Miyauchi S."/>
            <person name="Thiergart T."/>
            <person name="Pickel B."/>
            <person name="Atanasova L."/>
            <person name="Karlsson M."/>
            <person name="Huettel B."/>
            <person name="Barry K.W."/>
            <person name="Haridas S."/>
            <person name="Chen C."/>
            <person name="Bauer D."/>
            <person name="Andreopoulos W."/>
            <person name="Pangilinan J."/>
            <person name="LaButti K."/>
            <person name="Riley R."/>
            <person name="Lipzen A."/>
            <person name="Clum A."/>
            <person name="Drula E."/>
            <person name="Henrissat B."/>
            <person name="Kohler A."/>
            <person name="Grigoriev I.V."/>
            <person name="Martin F.M."/>
            <person name="Hacquard S."/>
        </authorList>
    </citation>
    <scope>NUCLEOTIDE SEQUENCE</scope>
    <source>
        <strain evidence="5">MPI-SDFR-AT-0073</strain>
    </source>
</reference>
<feature type="domain" description="NACHT" evidence="4">
    <location>
        <begin position="308"/>
        <end position="532"/>
    </location>
</feature>
<keyword evidence="6" id="KW-1185">Reference proteome</keyword>
<dbReference type="PROSITE" id="PS50082">
    <property type="entry name" value="WD_REPEATS_2"/>
    <property type="match status" value="11"/>
</dbReference>
<dbReference type="PROSITE" id="PS50294">
    <property type="entry name" value="WD_REPEATS_REGION"/>
    <property type="match status" value="11"/>
</dbReference>
<evidence type="ECO:0000313" key="5">
    <source>
        <dbReference type="EMBL" id="KAH6656334.1"/>
    </source>
</evidence>
<dbReference type="Proteomes" id="UP000758603">
    <property type="component" value="Unassembled WGS sequence"/>
</dbReference>
<organism evidence="5 6">
    <name type="scientific">Truncatella angustata</name>
    <dbReference type="NCBI Taxonomy" id="152316"/>
    <lineage>
        <taxon>Eukaryota</taxon>
        <taxon>Fungi</taxon>
        <taxon>Dikarya</taxon>
        <taxon>Ascomycota</taxon>
        <taxon>Pezizomycotina</taxon>
        <taxon>Sordariomycetes</taxon>
        <taxon>Xylariomycetidae</taxon>
        <taxon>Amphisphaeriales</taxon>
        <taxon>Sporocadaceae</taxon>
        <taxon>Truncatella</taxon>
    </lineage>
</organism>
<feature type="repeat" description="WD" evidence="3">
    <location>
        <begin position="1262"/>
        <end position="1303"/>
    </location>
</feature>
<dbReference type="InterPro" id="IPR010730">
    <property type="entry name" value="HET"/>
</dbReference>
<dbReference type="InterPro" id="IPR056884">
    <property type="entry name" value="NPHP3-like_N"/>
</dbReference>
<sequence length="1412" mass="157243">MRLLQLRADGELTVTKDLLRDIPPYAILSHTWGADDDEVTFQEVREKKGKKKAGYTKIKLCGQQAKLDGLEYFWVDTCCIDKTNAVELTEAINSMFRWYQKADKCYVYLADVSRDSSTPAEQAQPTWESEFRKSSWHTRGWTLQELVAPVVVEFYTTEWQYIGDKQSLEETLHEVTRVPIRALRGDSLSDFNFDTRISWSLKRVTSKAEDRAYSLLGLLGLSMSLIYGEGEESAFRRLRKEHADQTRLSRDPEMDASISQCLSQLRISDPRDDRSRIEYTKGGLLKDSYRWVLENKDFQRWRSGEDHHLLWIKGDPGKGKTMLLCGITEEMSGASADACLVSYFFCQATDTRLNNATAVLRGLLYMLAIQDHFCAKNLYEEWRVAGRQLFEDVNAWNALTRIFTAMMQSGRLNKTIFVIDALDECTTDRAKLIELIIRESQNGQAKFLVSSRNWPEIEEDLAGTTRKVRISLELNAESISTAVKVYIRHQVNEIQQRKRIDLAQKNELIKYLVSKADDTFLWVALVCERLRDSSVRGRHIMQELQRYPSGLNSLYDRMLQHLNRSTDAEICHKILGTIAVTYRPLSLDELTIFIKSESFDVAELKEVVESCGSFLTIRNDVVYFVHQSAKDFLTGPGVNTIFSSGIKSQHASIFELSIEALSRDLRRDIYGLRHPGVQIGEFNAPKPDPMAPLRYLCTFWVDHLIEGCFHDMTQCIQDPSSLKMAHKFLQDKFLYWLEGLSLITNVPLGARSMAKLLQVIQSRREEQEFQELIYDEIRILQLFGVLIAQHPLQIYGAILVFSPTQSIVRKRFEREAPQRLLLRPQTEEDWTAYLATLEGHTHWVTSVAFSPDGKRVASASHDGTAILWSGESGERQATLRGHTGRVTSVAFSPDGKHVASASHDGTVILWSAEPGERQATLRGHTDGVTSVAFSPDGKRMASASHDGTVILWSAESGERQAMLRGHTDGVTSVAFSPDGKRVASASHDGTVILWSAEPGERQATLRGHTDWVTSVAFSPDGKRVVSASHDGTVILWSAEPGERQAMLRGHTGGVTSVAFSPDGKRVVSASHDGTVILWSAEPGERQATLRGQTLEGHTEWVTSVAFSPDGKRVVSASHDGTVILWSAEPGERQAMLRGHTGEATSVAFSPDGKHVASASHDGTVILWLAEPGERQATLRGHTGGVTSVAFSPDGKRVVSASHDGTVILWSAEPGERQATLRGHTDWVTSVAFSPDGKRVVSASHDGTVILWSAEPGERQATLGGHTDWVTSVAFSPDGKRVASASHDGTIIIWSTELGERQARLNIGVTSKSLKFDIDNGHILTDAGVFSILHFSNTPLARSFQAQRPISDYADSSVQSVDYGISQDKSWITLEGRMILWLPPAYRPTASAISSSTIAMGCDSGMVIIMRFG</sequence>
<dbReference type="SMART" id="SM00320">
    <property type="entry name" value="WD40"/>
    <property type="match status" value="11"/>
</dbReference>
<feature type="repeat" description="WD" evidence="3">
    <location>
        <begin position="1178"/>
        <end position="1219"/>
    </location>
</feature>
<dbReference type="InterPro" id="IPR001680">
    <property type="entry name" value="WD40_rpt"/>
</dbReference>
<dbReference type="Gene3D" id="3.40.50.300">
    <property type="entry name" value="P-loop containing nucleotide triphosphate hydrolases"/>
    <property type="match status" value="1"/>
</dbReference>
<feature type="repeat" description="WD" evidence="3">
    <location>
        <begin position="879"/>
        <end position="920"/>
    </location>
</feature>
<accession>A0A9P8UQF6</accession>
<dbReference type="InterPro" id="IPR036322">
    <property type="entry name" value="WD40_repeat_dom_sf"/>
</dbReference>
<feature type="repeat" description="WD" evidence="3">
    <location>
        <begin position="1047"/>
        <end position="1088"/>
    </location>
</feature>
<dbReference type="Pfam" id="PF06985">
    <property type="entry name" value="HET"/>
    <property type="match status" value="1"/>
</dbReference>
<dbReference type="SUPFAM" id="SSF52540">
    <property type="entry name" value="P-loop containing nucleoside triphosphate hydrolases"/>
    <property type="match status" value="1"/>
</dbReference>
<evidence type="ECO:0000256" key="2">
    <source>
        <dbReference type="ARBA" id="ARBA00022737"/>
    </source>
</evidence>
<feature type="repeat" description="WD" evidence="3">
    <location>
        <begin position="1094"/>
        <end position="1135"/>
    </location>
</feature>
<dbReference type="InterPro" id="IPR055442">
    <property type="entry name" value="Beta-prop_EML-like_2nd"/>
</dbReference>
<feature type="repeat" description="WD" evidence="3">
    <location>
        <begin position="1220"/>
        <end position="1261"/>
    </location>
</feature>
<dbReference type="GeneID" id="70124009"/>
<dbReference type="EMBL" id="JAGPXC010000002">
    <property type="protein sequence ID" value="KAH6656334.1"/>
    <property type="molecule type" value="Genomic_DNA"/>
</dbReference>
<evidence type="ECO:0000256" key="1">
    <source>
        <dbReference type="ARBA" id="ARBA00022574"/>
    </source>
</evidence>
<dbReference type="OrthoDB" id="538223at2759"/>
<dbReference type="RefSeq" id="XP_045960568.1">
    <property type="nucleotide sequence ID" value="XM_046095116.1"/>
</dbReference>
<evidence type="ECO:0000259" key="4">
    <source>
        <dbReference type="PROSITE" id="PS50837"/>
    </source>
</evidence>
<evidence type="ECO:0000313" key="6">
    <source>
        <dbReference type="Proteomes" id="UP000758603"/>
    </source>
</evidence>
<feature type="repeat" description="WD" evidence="3">
    <location>
        <begin position="1005"/>
        <end position="1046"/>
    </location>
</feature>
<dbReference type="PANTHER" id="PTHR19879:SF9">
    <property type="entry name" value="TRANSCRIPTION INITIATION FACTOR TFIID SUBUNIT 5"/>
    <property type="match status" value="1"/>
</dbReference>
<proteinExistence type="predicted"/>
<feature type="repeat" description="WD" evidence="3">
    <location>
        <begin position="921"/>
        <end position="962"/>
    </location>
</feature>
<comment type="caution">
    <text evidence="5">The sequence shown here is derived from an EMBL/GenBank/DDBJ whole genome shotgun (WGS) entry which is preliminary data.</text>
</comment>
<dbReference type="Pfam" id="PF00400">
    <property type="entry name" value="WD40"/>
    <property type="match status" value="7"/>
</dbReference>
<keyword evidence="2" id="KW-0677">Repeat</keyword>
<name>A0A9P8UQF6_9PEZI</name>
<feature type="repeat" description="WD" evidence="3">
    <location>
        <begin position="963"/>
        <end position="1004"/>
    </location>
</feature>
<dbReference type="Pfam" id="PF24883">
    <property type="entry name" value="NPHP3_N"/>
    <property type="match status" value="1"/>
</dbReference>
<dbReference type="CDD" id="cd00200">
    <property type="entry name" value="WD40"/>
    <property type="match status" value="2"/>
</dbReference>
<protein>
    <submittedName>
        <fullName evidence="5">Beta transducin-like protein HET-E2C*40</fullName>
    </submittedName>
</protein>
<gene>
    <name evidence="5" type="ORF">BKA67DRAFT_152563</name>
</gene>
<dbReference type="Gene3D" id="2.130.10.10">
    <property type="entry name" value="YVTN repeat-like/Quinoprotein amine dehydrogenase"/>
    <property type="match status" value="6"/>
</dbReference>
<keyword evidence="1 3" id="KW-0853">WD repeat</keyword>
<dbReference type="InterPro" id="IPR007111">
    <property type="entry name" value="NACHT_NTPase"/>
</dbReference>
<feature type="repeat" description="WD" evidence="3">
    <location>
        <begin position="1136"/>
        <end position="1177"/>
    </location>
</feature>
<dbReference type="PROSITE" id="PS50837">
    <property type="entry name" value="NACHT"/>
    <property type="match status" value="1"/>
</dbReference>